<dbReference type="GO" id="GO:0016597">
    <property type="term" value="F:amino acid binding"/>
    <property type="evidence" value="ECO:0007669"/>
    <property type="project" value="InterPro"/>
</dbReference>
<dbReference type="FunFam" id="3.40.50.1370:FF:000008">
    <property type="entry name" value="Ornithine carbamoyltransferase"/>
    <property type="match status" value="1"/>
</dbReference>
<dbReference type="GO" id="GO:0004585">
    <property type="term" value="F:ornithine carbamoyltransferase activity"/>
    <property type="evidence" value="ECO:0007669"/>
    <property type="project" value="UniProtKB-UniRule"/>
</dbReference>
<dbReference type="PROSITE" id="PS00097">
    <property type="entry name" value="CARBAMOYLTRANSFERASE"/>
    <property type="match status" value="1"/>
</dbReference>
<keyword evidence="5" id="KW-0963">Cytoplasm</keyword>
<dbReference type="InterPro" id="IPR006130">
    <property type="entry name" value="Asp/Orn_carbamoylTrfase"/>
</dbReference>
<feature type="domain" description="Aspartate/ornithine carbamoyltransferase Asp/Orn-binding" evidence="6">
    <location>
        <begin position="152"/>
        <end position="300"/>
    </location>
</feature>
<dbReference type="Pfam" id="PF02729">
    <property type="entry name" value="OTCace_N"/>
    <property type="match status" value="1"/>
</dbReference>
<dbReference type="PATRIC" id="fig|1502289.3.peg.489"/>
<evidence type="ECO:0000259" key="6">
    <source>
        <dbReference type="Pfam" id="PF00185"/>
    </source>
</evidence>
<dbReference type="EC" id="2.1.3.3" evidence="2 5"/>
<dbReference type="PRINTS" id="PR00102">
    <property type="entry name" value="OTCASE"/>
</dbReference>
<dbReference type="EMBL" id="JOTA01000009">
    <property type="protein sequence ID" value="KFM21839.1"/>
    <property type="molecule type" value="Genomic_DNA"/>
</dbReference>
<feature type="binding site" evidence="5">
    <location>
        <position position="290"/>
    </location>
    <ligand>
        <name>carbamoyl phosphate</name>
        <dbReference type="ChEBI" id="CHEBI:58228"/>
    </ligand>
</feature>
<comment type="similarity">
    <text evidence="1 5">Belongs to the aspartate/ornithine carbamoyltransferase superfamily. OTCase family.</text>
</comment>
<feature type="binding site" evidence="5">
    <location>
        <begin position="133"/>
        <end position="136"/>
    </location>
    <ligand>
        <name>carbamoyl phosphate</name>
        <dbReference type="ChEBI" id="CHEBI:58228"/>
    </ligand>
</feature>
<reference evidence="8 9" key="1">
    <citation type="submission" date="2014-06" db="EMBL/GenBank/DDBJ databases">
        <authorList>
            <person name="Ngugi D.K."/>
            <person name="Blom J."/>
            <person name="Alam I."/>
            <person name="Rashid M."/>
            <person name="Baalawi W."/>
            <person name="Zhang G."/>
            <person name="Hikmawan T."/>
            <person name="Guan Y."/>
            <person name="Antunes A."/>
            <person name="Siam R."/>
            <person name="El-Dorry H."/>
            <person name="Bajic V."/>
            <person name="Stingl U."/>
        </authorList>
    </citation>
    <scope>NUCLEOTIDE SEQUENCE [LARGE SCALE GENOMIC DNA]</scope>
    <source>
        <strain evidence="8">SCGC AAA799-B03</strain>
    </source>
</reference>
<dbReference type="InterPro" id="IPR006132">
    <property type="entry name" value="Asp/Orn_carbamoyltranf_P-bd"/>
</dbReference>
<keyword evidence="9" id="KW-1185">Reference proteome</keyword>
<dbReference type="InterPro" id="IPR036901">
    <property type="entry name" value="Asp/Orn_carbamoylTrfase_sf"/>
</dbReference>
<gene>
    <name evidence="8" type="primary">argF</name>
    <name evidence="8" type="ORF">AAA799B03_00520</name>
</gene>
<feature type="binding site" evidence="5">
    <location>
        <begin position="55"/>
        <end position="58"/>
    </location>
    <ligand>
        <name>carbamoyl phosphate</name>
        <dbReference type="ChEBI" id="CHEBI:58228"/>
    </ligand>
</feature>
<sequence length="304" mass="33607">MKLKTKNLLTLAELSPKEFVGLIDESIKLKKELNKGGNKPVLKNKTLTMIFQKPSTRTRVSFEIGMSQLGGYAVNLSSNDMQLSRGESVEDTAKTLSRYTDCIMARVYDHELLEQLSENATIPIINGLSDTFHPCQILADFMTIKEKKKKIKGIKIAWIGDGNNVCNSMIYGAALSGASMSVATPKGFEPDKKAVKDAKKSTSIELTSDPLKAVKGADVVVTDTYSSIHNDNPERIKKFLPKYQVNDKLMKSAKKDAIFMHCLPAKRDQEVTSSVIDGPQSVVWDEAENRLHSQKALLASLIRA</sequence>
<feature type="binding site" evidence="5">
    <location>
        <position position="82"/>
    </location>
    <ligand>
        <name>carbamoyl phosphate</name>
        <dbReference type="ChEBI" id="CHEBI:58228"/>
    </ligand>
</feature>
<dbReference type="Proteomes" id="UP000029384">
    <property type="component" value="Unassembled WGS sequence"/>
</dbReference>
<dbReference type="GO" id="GO:0019240">
    <property type="term" value="P:citrulline biosynthetic process"/>
    <property type="evidence" value="ECO:0007669"/>
    <property type="project" value="TreeGrafter"/>
</dbReference>
<evidence type="ECO:0000259" key="7">
    <source>
        <dbReference type="Pfam" id="PF02729"/>
    </source>
</evidence>
<dbReference type="HAMAP" id="MF_01109">
    <property type="entry name" value="OTCase"/>
    <property type="match status" value="1"/>
</dbReference>
<dbReference type="InterPro" id="IPR006131">
    <property type="entry name" value="Asp_carbamoyltransf_Asp/Orn-bd"/>
</dbReference>
<dbReference type="GO" id="GO:0005737">
    <property type="term" value="C:cytoplasm"/>
    <property type="evidence" value="ECO:0007669"/>
    <property type="project" value="UniProtKB-SubCell"/>
</dbReference>
<dbReference type="InterPro" id="IPR024904">
    <property type="entry name" value="OTCase_ArgI"/>
</dbReference>
<dbReference type="PANTHER" id="PTHR45753">
    <property type="entry name" value="ORNITHINE CARBAMOYLTRANSFERASE, MITOCHONDRIAL"/>
    <property type="match status" value="1"/>
</dbReference>
<keyword evidence="3 5" id="KW-0808">Transferase</keyword>
<evidence type="ECO:0000313" key="9">
    <source>
        <dbReference type="Proteomes" id="UP000029384"/>
    </source>
</evidence>
<feature type="binding site" evidence="5">
    <location>
        <begin position="227"/>
        <end position="228"/>
    </location>
    <ligand>
        <name>L-ornithine</name>
        <dbReference type="ChEBI" id="CHEBI:46911"/>
    </ligand>
</feature>
<organism evidence="8 9">
    <name type="scientific">Marine Group I thaumarchaeote SCGC AAA799-B03</name>
    <dbReference type="NCBI Taxonomy" id="1502289"/>
    <lineage>
        <taxon>Archaea</taxon>
        <taxon>Nitrososphaerota</taxon>
        <taxon>Marine Group I</taxon>
    </lineage>
</organism>
<name>A0A087S7Y5_9ARCH</name>
<dbReference type="Gene3D" id="3.40.50.1370">
    <property type="entry name" value="Aspartate/ornithine carbamoyltransferase"/>
    <property type="match status" value="2"/>
</dbReference>
<dbReference type="AlphaFoldDB" id="A0A087S7Y5"/>
<dbReference type="PANTHER" id="PTHR45753:SF3">
    <property type="entry name" value="ORNITHINE TRANSCARBAMYLASE, MITOCHONDRIAL"/>
    <property type="match status" value="1"/>
</dbReference>
<evidence type="ECO:0000256" key="1">
    <source>
        <dbReference type="ARBA" id="ARBA00007805"/>
    </source>
</evidence>
<accession>A0A087S7Y5</accession>
<feature type="domain" description="Aspartate/ornithine carbamoyltransferase carbamoyl-P binding" evidence="7">
    <location>
        <begin position="6"/>
        <end position="146"/>
    </location>
</feature>
<evidence type="ECO:0000256" key="4">
    <source>
        <dbReference type="ARBA" id="ARBA00048772"/>
    </source>
</evidence>
<feature type="binding site" evidence="5">
    <location>
        <position position="106"/>
    </location>
    <ligand>
        <name>carbamoyl phosphate</name>
        <dbReference type="ChEBI" id="CHEBI:58228"/>
    </ligand>
</feature>
<evidence type="ECO:0000256" key="5">
    <source>
        <dbReference type="HAMAP-Rule" id="MF_01109"/>
    </source>
</evidence>
<dbReference type="NCBIfam" id="NF001986">
    <property type="entry name" value="PRK00779.1"/>
    <property type="match status" value="1"/>
</dbReference>
<feature type="binding site" evidence="5">
    <location>
        <position position="164"/>
    </location>
    <ligand>
        <name>L-ornithine</name>
        <dbReference type="ChEBI" id="CHEBI:46911"/>
    </ligand>
</feature>
<comment type="caution">
    <text evidence="8">The sequence shown here is derived from an EMBL/GenBank/DDBJ whole genome shotgun (WGS) entry which is preliminary data.</text>
</comment>
<dbReference type="Pfam" id="PF00185">
    <property type="entry name" value="OTCace"/>
    <property type="match status" value="1"/>
</dbReference>
<dbReference type="GO" id="GO:0042450">
    <property type="term" value="P:L-arginine biosynthetic process via ornithine"/>
    <property type="evidence" value="ECO:0007669"/>
    <property type="project" value="UniProtKB-UniRule"/>
</dbReference>
<evidence type="ECO:0000313" key="8">
    <source>
        <dbReference type="EMBL" id="KFM21839.1"/>
    </source>
</evidence>
<proteinExistence type="inferred from homology"/>
<comment type="catalytic activity">
    <reaction evidence="4 5">
        <text>carbamoyl phosphate + L-ornithine = L-citrulline + phosphate + H(+)</text>
        <dbReference type="Rhea" id="RHEA:19513"/>
        <dbReference type="ChEBI" id="CHEBI:15378"/>
        <dbReference type="ChEBI" id="CHEBI:43474"/>
        <dbReference type="ChEBI" id="CHEBI:46911"/>
        <dbReference type="ChEBI" id="CHEBI:57743"/>
        <dbReference type="ChEBI" id="CHEBI:58228"/>
        <dbReference type="EC" id="2.1.3.3"/>
    </reaction>
</comment>
<dbReference type="PRINTS" id="PR00100">
    <property type="entry name" value="AOTCASE"/>
</dbReference>
<protein>
    <recommendedName>
        <fullName evidence="2 5">Ornithine carbamoyltransferase</fullName>
        <shortName evidence="5">OTCase</shortName>
        <ecNumber evidence="2 5">2.1.3.3</ecNumber>
    </recommendedName>
</protein>
<feature type="binding site" evidence="5">
    <location>
        <position position="223"/>
    </location>
    <ligand>
        <name>L-ornithine</name>
        <dbReference type="ChEBI" id="CHEBI:46911"/>
    </ligand>
</feature>
<feature type="binding site" evidence="5">
    <location>
        <begin position="262"/>
        <end position="263"/>
    </location>
    <ligand>
        <name>carbamoyl phosphate</name>
        <dbReference type="ChEBI" id="CHEBI:58228"/>
    </ligand>
</feature>
<dbReference type="SUPFAM" id="SSF53671">
    <property type="entry name" value="Aspartate/ornithine carbamoyltransferase"/>
    <property type="match status" value="1"/>
</dbReference>
<evidence type="ECO:0000256" key="2">
    <source>
        <dbReference type="ARBA" id="ARBA00013007"/>
    </source>
</evidence>
<evidence type="ECO:0000256" key="3">
    <source>
        <dbReference type="ARBA" id="ARBA00022679"/>
    </source>
</evidence>
<dbReference type="NCBIfam" id="TIGR00658">
    <property type="entry name" value="orni_carb_tr"/>
    <property type="match status" value="1"/>
</dbReference>
<comment type="subcellular location">
    <subcellularLocation>
        <location evidence="5">Cytoplasm</location>
    </subcellularLocation>
</comment>
<dbReference type="InterPro" id="IPR002292">
    <property type="entry name" value="Orn/put_carbamltrans"/>
</dbReference>